<evidence type="ECO:0008006" key="3">
    <source>
        <dbReference type="Google" id="ProtNLM"/>
    </source>
</evidence>
<evidence type="ECO:0000313" key="2">
    <source>
        <dbReference type="Proteomes" id="UP001383192"/>
    </source>
</evidence>
<comment type="caution">
    <text evidence="1">The sequence shown here is derived from an EMBL/GenBank/DDBJ whole genome shotgun (WGS) entry which is preliminary data.</text>
</comment>
<dbReference type="InterPro" id="IPR050546">
    <property type="entry name" value="Glycosyl_Hydrlase_16"/>
</dbReference>
<dbReference type="GO" id="GO:0009251">
    <property type="term" value="P:glucan catabolic process"/>
    <property type="evidence" value="ECO:0007669"/>
    <property type="project" value="TreeGrafter"/>
</dbReference>
<dbReference type="Gene3D" id="2.60.120.200">
    <property type="match status" value="1"/>
</dbReference>
<gene>
    <name evidence="1" type="ORF">VNI00_010934</name>
</gene>
<organism evidence="1 2">
    <name type="scientific">Paramarasmius palmivorus</name>
    <dbReference type="NCBI Taxonomy" id="297713"/>
    <lineage>
        <taxon>Eukaryota</taxon>
        <taxon>Fungi</taxon>
        <taxon>Dikarya</taxon>
        <taxon>Basidiomycota</taxon>
        <taxon>Agaricomycotina</taxon>
        <taxon>Agaricomycetes</taxon>
        <taxon>Agaricomycetidae</taxon>
        <taxon>Agaricales</taxon>
        <taxon>Marasmiineae</taxon>
        <taxon>Marasmiaceae</taxon>
        <taxon>Paramarasmius</taxon>
    </lineage>
</organism>
<dbReference type="Pfam" id="PF26113">
    <property type="entry name" value="GH16_XgeA"/>
    <property type="match status" value="1"/>
</dbReference>
<name>A0AAW0CCA9_9AGAR</name>
<dbReference type="AlphaFoldDB" id="A0AAW0CCA9"/>
<keyword evidence="2" id="KW-1185">Reference proteome</keyword>
<dbReference type="PANTHER" id="PTHR10963">
    <property type="entry name" value="GLYCOSYL HYDROLASE-RELATED"/>
    <property type="match status" value="1"/>
</dbReference>
<protein>
    <recommendedName>
        <fullName evidence="3">Glycoside hydrolase family 16 protein</fullName>
    </recommendedName>
</protein>
<proteinExistence type="predicted"/>
<dbReference type="EMBL" id="JAYKXP010000045">
    <property type="protein sequence ID" value="KAK7037708.1"/>
    <property type="molecule type" value="Genomic_DNA"/>
</dbReference>
<dbReference type="Proteomes" id="UP001383192">
    <property type="component" value="Unassembled WGS sequence"/>
</dbReference>
<accession>A0AAW0CCA9</accession>
<dbReference type="PANTHER" id="PTHR10963:SF24">
    <property type="entry name" value="GLYCOSIDASE C21B10.07-RELATED"/>
    <property type="match status" value="1"/>
</dbReference>
<evidence type="ECO:0000313" key="1">
    <source>
        <dbReference type="EMBL" id="KAK7037708.1"/>
    </source>
</evidence>
<reference evidence="1 2" key="1">
    <citation type="submission" date="2024-01" db="EMBL/GenBank/DDBJ databases">
        <title>A draft genome for a cacao thread blight-causing isolate of Paramarasmius palmivorus.</title>
        <authorList>
            <person name="Baruah I.K."/>
            <person name="Bukari Y."/>
            <person name="Amoako-Attah I."/>
            <person name="Meinhardt L.W."/>
            <person name="Bailey B.A."/>
            <person name="Cohen S.P."/>
        </authorList>
    </citation>
    <scope>NUCLEOTIDE SEQUENCE [LARGE SCALE GENOMIC DNA]</scope>
    <source>
        <strain evidence="1 2">GH-12</strain>
    </source>
</reference>
<sequence length="386" mass="40100">MVMHTDPGCVQSPGVDQGGKTLATDCNSDVGCKVEETKSDSYGEGFAKARGGVFTLKIDVEGVFMWFWNRGDIPASISQAESHSVMDTSDWGKPSAAYPTAGCDIERFFKPQKLILDITLCGQWAGIPEVYAETCPGECISNVSGDGSNYATAYWEISYIRTYILKAGSKPMSTGANSSTASVIVEGNTTINISDTSSTSDIAVALVADRDLFGGATAPFTHIMFTTHGEPIPTSTTESTASFGGFATDTSPTVIHTSSFVALTIPITIDMTLGGDISVTTLNTSGINHSPSTTSITVPSVASSVETSNIVNVIPSGSQPALASSASYFLDTIPASVARTVEMSSVVGATPSGPQPTSASSASALLDAIPMTGGYFLVLQAVLLLW</sequence>